<accession>A0ABD6BRZ4</accession>
<evidence type="ECO:0000313" key="2">
    <source>
        <dbReference type="EMBL" id="MFD1567876.1"/>
    </source>
</evidence>
<keyword evidence="1" id="KW-0472">Membrane</keyword>
<dbReference type="RefSeq" id="WP_379822064.1">
    <property type="nucleotide sequence ID" value="NZ_JBHUCZ010000009.1"/>
</dbReference>
<dbReference type="Proteomes" id="UP001597139">
    <property type="component" value="Unassembled WGS sequence"/>
</dbReference>
<keyword evidence="1" id="KW-1133">Transmembrane helix</keyword>
<dbReference type="AlphaFoldDB" id="A0ABD6BRZ4"/>
<keyword evidence="1" id="KW-0812">Transmembrane</keyword>
<evidence type="ECO:0000313" key="3">
    <source>
        <dbReference type="Proteomes" id="UP001597139"/>
    </source>
</evidence>
<gene>
    <name evidence="2" type="ORF">ACFSAU_10260</name>
</gene>
<comment type="caution">
    <text evidence="2">The sequence shown here is derived from an EMBL/GenBank/DDBJ whole genome shotgun (WGS) entry which is preliminary data.</text>
</comment>
<organism evidence="2 3">
    <name type="scientific">Halolamina litorea</name>
    <dbReference type="NCBI Taxonomy" id="1515593"/>
    <lineage>
        <taxon>Archaea</taxon>
        <taxon>Methanobacteriati</taxon>
        <taxon>Methanobacteriota</taxon>
        <taxon>Stenosarchaea group</taxon>
        <taxon>Halobacteria</taxon>
        <taxon>Halobacteriales</taxon>
        <taxon>Haloferacaceae</taxon>
    </lineage>
</organism>
<feature type="transmembrane region" description="Helical" evidence="1">
    <location>
        <begin position="17"/>
        <end position="38"/>
    </location>
</feature>
<proteinExistence type="predicted"/>
<sequence>MSAVGDWLARLTRFHHYHYPVVGIGMLLAAVVLGEPGTHDVVLGPLRVDAYWLVIASSLVLILLSVTDAYDPADYGLDREE</sequence>
<name>A0ABD6BRZ4_9EURY</name>
<keyword evidence="3" id="KW-1185">Reference proteome</keyword>
<protein>
    <submittedName>
        <fullName evidence="2">Uncharacterized protein</fullName>
    </submittedName>
</protein>
<dbReference type="EMBL" id="JBHUCZ010000009">
    <property type="protein sequence ID" value="MFD1567876.1"/>
    <property type="molecule type" value="Genomic_DNA"/>
</dbReference>
<evidence type="ECO:0000256" key="1">
    <source>
        <dbReference type="SAM" id="Phobius"/>
    </source>
</evidence>
<feature type="transmembrane region" description="Helical" evidence="1">
    <location>
        <begin position="50"/>
        <end position="70"/>
    </location>
</feature>
<reference evidence="2 3" key="1">
    <citation type="journal article" date="2019" name="Int. J. Syst. Evol. Microbiol.">
        <title>The Global Catalogue of Microorganisms (GCM) 10K type strain sequencing project: providing services to taxonomists for standard genome sequencing and annotation.</title>
        <authorList>
            <consortium name="The Broad Institute Genomics Platform"/>
            <consortium name="The Broad Institute Genome Sequencing Center for Infectious Disease"/>
            <person name="Wu L."/>
            <person name="Ma J."/>
        </authorList>
    </citation>
    <scope>NUCLEOTIDE SEQUENCE [LARGE SCALE GENOMIC DNA]</scope>
    <source>
        <strain evidence="2 3">CGMCC 1.12859</strain>
    </source>
</reference>